<sequence length="59" mass="6073">MLSRTGILAHLVVAAALVAFVLIFTDRGGFAWLLAVSVFAGGIVGDLAGGVFRARQSGR</sequence>
<reference evidence="2 3" key="1">
    <citation type="submission" date="2022-07" db="EMBL/GenBank/DDBJ databases">
        <title>Novel species in genus Aeromicrobium.</title>
        <authorList>
            <person name="Ye L."/>
        </authorList>
    </citation>
    <scope>NUCLEOTIDE SEQUENCE [LARGE SCALE GENOMIC DNA]</scope>
    <source>
        <strain evidence="3">zg-Y50</strain>
    </source>
</reference>
<dbReference type="Proteomes" id="UP001315860">
    <property type="component" value="Chromosome"/>
</dbReference>
<keyword evidence="1" id="KW-0472">Membrane</keyword>
<name>A0ABY5KFU9_9ACTN</name>
<keyword evidence="3" id="KW-1185">Reference proteome</keyword>
<feature type="transmembrane region" description="Helical" evidence="1">
    <location>
        <begin position="7"/>
        <end position="24"/>
    </location>
</feature>
<organism evidence="2 3">
    <name type="scientific">Aeromicrobium duanguangcaii</name>
    <dbReference type="NCBI Taxonomy" id="2968086"/>
    <lineage>
        <taxon>Bacteria</taxon>
        <taxon>Bacillati</taxon>
        <taxon>Actinomycetota</taxon>
        <taxon>Actinomycetes</taxon>
        <taxon>Propionibacteriales</taxon>
        <taxon>Nocardioidaceae</taxon>
        <taxon>Aeromicrobium</taxon>
    </lineage>
</organism>
<evidence type="ECO:0000256" key="1">
    <source>
        <dbReference type="SAM" id="Phobius"/>
    </source>
</evidence>
<accession>A0ABY5KFU9</accession>
<protein>
    <submittedName>
        <fullName evidence="2">Uncharacterized protein</fullName>
    </submittedName>
</protein>
<dbReference type="RefSeq" id="WP_256766093.1">
    <property type="nucleotide sequence ID" value="NZ_CP101990.1"/>
</dbReference>
<keyword evidence="1" id="KW-1133">Transmembrane helix</keyword>
<keyword evidence="1" id="KW-0812">Transmembrane</keyword>
<evidence type="ECO:0000313" key="2">
    <source>
        <dbReference type="EMBL" id="UUI68002.1"/>
    </source>
</evidence>
<proteinExistence type="predicted"/>
<feature type="transmembrane region" description="Helical" evidence="1">
    <location>
        <begin position="30"/>
        <end position="52"/>
    </location>
</feature>
<dbReference type="EMBL" id="CP101990">
    <property type="protein sequence ID" value="UUI68002.1"/>
    <property type="molecule type" value="Genomic_DNA"/>
</dbReference>
<evidence type="ECO:0000313" key="3">
    <source>
        <dbReference type="Proteomes" id="UP001315860"/>
    </source>
</evidence>
<gene>
    <name evidence="2" type="ORF">NP095_12430</name>
</gene>